<dbReference type="AlphaFoldDB" id="A0A804NYG2"/>
<name>A0A804NYG2_MAIZE</name>
<keyword evidence="2" id="KW-0472">Membrane</keyword>
<dbReference type="Pfam" id="PF03140">
    <property type="entry name" value="DUF247"/>
    <property type="match status" value="1"/>
</dbReference>
<feature type="transmembrane region" description="Helical" evidence="2">
    <location>
        <begin position="501"/>
        <end position="521"/>
    </location>
</feature>
<dbReference type="InterPro" id="IPR004158">
    <property type="entry name" value="DUF247_pln"/>
</dbReference>
<evidence type="ECO:0000256" key="2">
    <source>
        <dbReference type="SAM" id="Phobius"/>
    </source>
</evidence>
<feature type="region of interest" description="Disordered" evidence="1">
    <location>
        <begin position="275"/>
        <end position="342"/>
    </location>
</feature>
<keyword evidence="4" id="KW-1185">Reference proteome</keyword>
<dbReference type="GeneID" id="103654306"/>
<dbReference type="PANTHER" id="PTHR31549:SF244">
    <property type="entry name" value="OS08G0121500 PROTEIN"/>
    <property type="match status" value="1"/>
</dbReference>
<evidence type="ECO:0000256" key="1">
    <source>
        <dbReference type="SAM" id="MobiDB-lite"/>
    </source>
</evidence>
<evidence type="ECO:0000313" key="4">
    <source>
        <dbReference type="Proteomes" id="UP000007305"/>
    </source>
</evidence>
<proteinExistence type="evidence at protein level"/>
<reference evidence="3" key="3">
    <citation type="submission" date="2021-05" db="UniProtKB">
        <authorList>
            <consortium name="EnsemblPlants"/>
        </authorList>
    </citation>
    <scope>IDENTIFICATION</scope>
    <source>
        <strain evidence="3">cv. B73</strain>
    </source>
</reference>
<reference evidence="4" key="1">
    <citation type="journal article" date="2009" name="Science">
        <title>The B73 maize genome: complexity, diversity, and dynamics.</title>
        <authorList>
            <person name="Schnable P.S."/>
            <person name="Ware D."/>
            <person name="Fulton R.S."/>
            <person name="Stein J.C."/>
            <person name="Wei F."/>
            <person name="Pasternak S."/>
            <person name="Liang C."/>
            <person name="Zhang J."/>
            <person name="Fulton L."/>
            <person name="Graves T.A."/>
            <person name="Minx P."/>
            <person name="Reily A.D."/>
            <person name="Courtney L."/>
            <person name="Kruchowski S.S."/>
            <person name="Tomlinson C."/>
            <person name="Strong C."/>
            <person name="Delehaunty K."/>
            <person name="Fronick C."/>
            <person name="Courtney B."/>
            <person name="Rock S.M."/>
            <person name="Belter E."/>
            <person name="Du F."/>
            <person name="Kim K."/>
            <person name="Abbott R.M."/>
            <person name="Cotton M."/>
            <person name="Levy A."/>
            <person name="Marchetto P."/>
            <person name="Ochoa K."/>
            <person name="Jackson S.M."/>
            <person name="Gillam B."/>
            <person name="Chen W."/>
            <person name="Yan L."/>
            <person name="Higginbotham J."/>
            <person name="Cardenas M."/>
            <person name="Waligorski J."/>
            <person name="Applebaum E."/>
            <person name="Phelps L."/>
            <person name="Falcone J."/>
            <person name="Kanchi K."/>
            <person name="Thane T."/>
            <person name="Scimone A."/>
            <person name="Thane N."/>
            <person name="Henke J."/>
            <person name="Wang T."/>
            <person name="Ruppert J."/>
            <person name="Shah N."/>
            <person name="Rotter K."/>
            <person name="Hodges J."/>
            <person name="Ingenthron E."/>
            <person name="Cordes M."/>
            <person name="Kohlberg S."/>
            <person name="Sgro J."/>
            <person name="Delgado B."/>
            <person name="Mead K."/>
            <person name="Chinwalla A."/>
            <person name="Leonard S."/>
            <person name="Crouse K."/>
            <person name="Collura K."/>
            <person name="Kudrna D."/>
            <person name="Currie J."/>
            <person name="He R."/>
            <person name="Angelova A."/>
            <person name="Rajasekar S."/>
            <person name="Mueller T."/>
            <person name="Lomeli R."/>
            <person name="Scara G."/>
            <person name="Ko A."/>
            <person name="Delaney K."/>
            <person name="Wissotski M."/>
            <person name="Lopez G."/>
            <person name="Campos D."/>
            <person name="Braidotti M."/>
            <person name="Ashley E."/>
            <person name="Golser W."/>
            <person name="Kim H."/>
            <person name="Lee S."/>
            <person name="Lin J."/>
            <person name="Dujmic Z."/>
            <person name="Kim W."/>
            <person name="Talag J."/>
            <person name="Zuccolo A."/>
            <person name="Fan C."/>
            <person name="Sebastian A."/>
            <person name="Kramer M."/>
            <person name="Spiegel L."/>
            <person name="Nascimento L."/>
            <person name="Zutavern T."/>
            <person name="Miller B."/>
            <person name="Ambroise C."/>
            <person name="Muller S."/>
            <person name="Spooner W."/>
            <person name="Narechania A."/>
            <person name="Ren L."/>
            <person name="Wei S."/>
            <person name="Kumari S."/>
            <person name="Faga B."/>
            <person name="Levy M.J."/>
            <person name="McMahan L."/>
            <person name="Van Buren P."/>
            <person name="Vaughn M.W."/>
            <person name="Ying K."/>
            <person name="Yeh C.-T."/>
            <person name="Emrich S.J."/>
            <person name="Jia Y."/>
            <person name="Kalyanaraman A."/>
            <person name="Hsia A.-P."/>
            <person name="Barbazuk W.B."/>
            <person name="Baucom R.S."/>
            <person name="Brutnell T.P."/>
            <person name="Carpita N.C."/>
            <person name="Chaparro C."/>
            <person name="Chia J.-M."/>
            <person name="Deragon J.-M."/>
            <person name="Estill J.C."/>
            <person name="Fu Y."/>
            <person name="Jeddeloh J.A."/>
            <person name="Han Y."/>
            <person name="Lee H."/>
            <person name="Li P."/>
            <person name="Lisch D.R."/>
            <person name="Liu S."/>
            <person name="Liu Z."/>
            <person name="Nagel D.H."/>
            <person name="McCann M.C."/>
            <person name="SanMiguel P."/>
            <person name="Myers A.M."/>
            <person name="Nettleton D."/>
            <person name="Nguyen J."/>
            <person name="Penning B.W."/>
            <person name="Ponnala L."/>
            <person name="Schneider K.L."/>
            <person name="Schwartz D.C."/>
            <person name="Sharma A."/>
            <person name="Soderlund C."/>
            <person name="Springer N.M."/>
            <person name="Sun Q."/>
            <person name="Wang H."/>
            <person name="Waterman M."/>
            <person name="Westerman R."/>
            <person name="Wolfgruber T.K."/>
            <person name="Yang L."/>
            <person name="Yu Y."/>
            <person name="Zhang L."/>
            <person name="Zhou S."/>
            <person name="Zhu Q."/>
            <person name="Bennetzen J.L."/>
            <person name="Dawe R.K."/>
            <person name="Jiang J."/>
            <person name="Jiang N."/>
            <person name="Presting G.G."/>
            <person name="Wessler S.R."/>
            <person name="Aluru S."/>
            <person name="Martienssen R.A."/>
            <person name="Clifton S.W."/>
            <person name="McCombie W.R."/>
            <person name="Wing R.A."/>
            <person name="Wilson R.K."/>
        </authorList>
    </citation>
    <scope>NUCLEOTIDE SEQUENCE [LARGE SCALE GENOMIC DNA]</scope>
    <source>
        <strain evidence="4">cv. B73</strain>
    </source>
</reference>
<keyword evidence="2" id="KW-1133">Transmembrane helix</keyword>
<dbReference type="EnsemblPlants" id="Zm00001eb195720_T001">
    <property type="protein sequence ID" value="Zm00001eb195720_P001"/>
    <property type="gene ID" value="Zm00001eb195720"/>
</dbReference>
<feature type="compositionally biased region" description="Basic and acidic residues" evidence="1">
    <location>
        <begin position="275"/>
        <end position="285"/>
    </location>
</feature>
<evidence type="ECO:0000313" key="3">
    <source>
        <dbReference type="EnsemblPlants" id="Zm00001eb195720_P001"/>
    </source>
</evidence>
<dbReference type="OrthoDB" id="694135at2759"/>
<sequence>MQVSSSSLTTLIIHGCTLHYLAIPMNKEVRDAVYKFEADFEFSKMETMIHRFPAGAGLGDGLRTRYPHMVAPRFVAIGPYHHGEKRLAKMEGVKSAAAYYVCLRAELAPEMARQAVLAVADEARGKYYDYEHDDGSSDGGGGEEGGKACFAAMMFRDACFLLLYMDAYTRSYGDTEDDVVNKSMRRFLFANRESINSDIMLLENQLPWLVVQALLGAFPGDEVKTDMRRAVGTFVAAMGNSFRISEPCKLVRYEWDDERDPPAHLLALLRRHKTEKPPEAGDDGTHGNGNGNHNAETMRHPLITPPPPAATAAAGRRKDDDGDEENPRPRPQAAAKAPVSVSATSPADLEQIGIKLTPSWTASFSDMGLEKGRLFVSRLTLAPLSLSDARAACLVNMAALEVCCASRFGDRAGAAAVCSYLALLAFLMAGPEDVRRLRALGLLHGPRGDGDTLAFFSAAAEHLPSYGKRFALLMAEVQEYKRTRRVRTALYRWVHNHLATVVKVVSIIAMLVGLYQGLIFLTRNS</sequence>
<keyword evidence="2" id="KW-0812">Transmembrane</keyword>
<keyword evidence="5" id="KW-1267">Proteomics identification</keyword>
<organism evidence="3 4">
    <name type="scientific">Zea mays</name>
    <name type="common">Maize</name>
    <dbReference type="NCBI Taxonomy" id="4577"/>
    <lineage>
        <taxon>Eukaryota</taxon>
        <taxon>Viridiplantae</taxon>
        <taxon>Streptophyta</taxon>
        <taxon>Embryophyta</taxon>
        <taxon>Tracheophyta</taxon>
        <taxon>Spermatophyta</taxon>
        <taxon>Magnoliopsida</taxon>
        <taxon>Liliopsida</taxon>
        <taxon>Poales</taxon>
        <taxon>Poaceae</taxon>
        <taxon>PACMAD clade</taxon>
        <taxon>Panicoideae</taxon>
        <taxon>Andropogonodae</taxon>
        <taxon>Andropogoneae</taxon>
        <taxon>Tripsacinae</taxon>
        <taxon>Zea</taxon>
    </lineage>
</organism>
<accession>A0A804NYG2</accession>
<dbReference type="PANTHER" id="PTHR31549">
    <property type="entry name" value="PROTEIN, PUTATIVE (DUF247)-RELATED-RELATED"/>
    <property type="match status" value="1"/>
</dbReference>
<dbReference type="InParanoid" id="A0A804NYG2"/>
<evidence type="ECO:0007829" key="5">
    <source>
        <dbReference type="PeptideAtlas" id="A0A804NYG2"/>
    </source>
</evidence>
<protein>
    <submittedName>
        <fullName evidence="3">Uncharacterized protein</fullName>
    </submittedName>
</protein>
<dbReference type="Gramene" id="Zm00001eb195720_T001">
    <property type="protein sequence ID" value="Zm00001eb195720_P001"/>
    <property type="gene ID" value="Zm00001eb195720"/>
</dbReference>
<dbReference type="Proteomes" id="UP000007305">
    <property type="component" value="Chromosome 4"/>
</dbReference>
<reference evidence="3" key="2">
    <citation type="submission" date="2019-07" db="EMBL/GenBank/DDBJ databases">
        <authorList>
            <person name="Seetharam A."/>
            <person name="Woodhouse M."/>
            <person name="Cannon E."/>
        </authorList>
    </citation>
    <scope>NUCLEOTIDE SEQUENCE [LARGE SCALE GENOMIC DNA]</scope>
    <source>
        <strain evidence="3">cv. B73</strain>
    </source>
</reference>
<feature type="compositionally biased region" description="Basic and acidic residues" evidence="1">
    <location>
        <begin position="316"/>
        <end position="328"/>
    </location>
</feature>
<dbReference type="KEGG" id="zma:103654306"/>